<evidence type="ECO:0000256" key="1">
    <source>
        <dbReference type="SAM" id="SignalP"/>
    </source>
</evidence>
<accession>A0A965ZMJ0</accession>
<dbReference type="PANTHER" id="PTHR30336:SF20">
    <property type="entry name" value="DUF218 DOMAIN-CONTAINING PROTEIN"/>
    <property type="match status" value="1"/>
</dbReference>
<dbReference type="Gene3D" id="3.40.50.620">
    <property type="entry name" value="HUPs"/>
    <property type="match status" value="1"/>
</dbReference>
<reference evidence="3" key="1">
    <citation type="submission" date="2020-01" db="EMBL/GenBank/DDBJ databases">
        <authorList>
            <person name="Seo Y.L."/>
        </authorList>
    </citation>
    <scope>NUCLEOTIDE SEQUENCE</scope>
    <source>
        <strain evidence="3">R11</strain>
    </source>
</reference>
<dbReference type="InterPro" id="IPR003848">
    <property type="entry name" value="DUF218"/>
</dbReference>
<evidence type="ECO:0000259" key="2">
    <source>
        <dbReference type="Pfam" id="PF02698"/>
    </source>
</evidence>
<dbReference type="InterPro" id="IPR014729">
    <property type="entry name" value="Rossmann-like_a/b/a_fold"/>
</dbReference>
<evidence type="ECO:0000313" key="3">
    <source>
        <dbReference type="EMBL" id="NCD72332.1"/>
    </source>
</evidence>
<dbReference type="Pfam" id="PF02698">
    <property type="entry name" value="DUF218"/>
    <property type="match status" value="1"/>
</dbReference>
<dbReference type="RefSeq" id="WP_166588280.1">
    <property type="nucleotide sequence ID" value="NZ_WWEO01000045.1"/>
</dbReference>
<dbReference type="GO" id="GO:0005886">
    <property type="term" value="C:plasma membrane"/>
    <property type="evidence" value="ECO:0007669"/>
    <property type="project" value="TreeGrafter"/>
</dbReference>
<dbReference type="CDD" id="cd06259">
    <property type="entry name" value="YdcF-like"/>
    <property type="match status" value="1"/>
</dbReference>
<organism evidence="3 4">
    <name type="scientific">Mucilaginibacter agri</name>
    <dbReference type="NCBI Taxonomy" id="2695265"/>
    <lineage>
        <taxon>Bacteria</taxon>
        <taxon>Pseudomonadati</taxon>
        <taxon>Bacteroidota</taxon>
        <taxon>Sphingobacteriia</taxon>
        <taxon>Sphingobacteriales</taxon>
        <taxon>Sphingobacteriaceae</taxon>
        <taxon>Mucilaginibacter</taxon>
    </lineage>
</organism>
<sequence length="416" mass="46680">MNKFFLILLCAALCGNSYAQKVKPNPYLLKTTGDWVKTKNYYLLSLFEQDKEVNALLKSDTALARLTLTKIQGLNNAIKDCKDATCFTGQIKFSDDEIKTVSARLTALYKSNGPLDRLTKTVLIPSATYSLYKNLSPAEQLVKAWEQDAAAVNYTISVYAEGKKPNYPQIDSISYNVKAKSYTTIMYDCAVVLAGDVKNTKLFFEPSLQAALLYLQINERQDPANYEPMASTVNKAAVDKIKTIKWASYPYSNILVPGAGPDNLTTPLSGEGMLRCRLAAQQYNSGIAPLIMVSGGNVHPYKNKHNEALEMKKYLIQTLRIPESAIIMEPHARHTTTNMRNCARLIYRYGIPADKPGIVITDKAQTDFLMNMAPRCEKELNYVPYKLSKRLSDTEVEYYPVEEAMQIDPDEPLDPR</sequence>
<name>A0A965ZMJ0_9SPHI</name>
<dbReference type="InterPro" id="IPR051599">
    <property type="entry name" value="Cell_Envelope_Assoc"/>
</dbReference>
<dbReference type="EMBL" id="WWEO01000045">
    <property type="protein sequence ID" value="NCD72332.1"/>
    <property type="molecule type" value="Genomic_DNA"/>
</dbReference>
<comment type="caution">
    <text evidence="3">The sequence shown here is derived from an EMBL/GenBank/DDBJ whole genome shotgun (WGS) entry which is preliminary data.</text>
</comment>
<dbReference type="Proteomes" id="UP000638732">
    <property type="component" value="Unassembled WGS sequence"/>
</dbReference>
<gene>
    <name evidence="3" type="ORF">GSY63_23410</name>
</gene>
<dbReference type="AlphaFoldDB" id="A0A965ZMJ0"/>
<evidence type="ECO:0000313" key="4">
    <source>
        <dbReference type="Proteomes" id="UP000638732"/>
    </source>
</evidence>
<keyword evidence="4" id="KW-1185">Reference proteome</keyword>
<feature type="domain" description="DUF218" evidence="2">
    <location>
        <begin position="254"/>
        <end position="376"/>
    </location>
</feature>
<dbReference type="PANTHER" id="PTHR30336">
    <property type="entry name" value="INNER MEMBRANE PROTEIN, PROBABLE PERMEASE"/>
    <property type="match status" value="1"/>
</dbReference>
<proteinExistence type="predicted"/>
<feature type="chain" id="PRO_5036706855" evidence="1">
    <location>
        <begin position="20"/>
        <end position="416"/>
    </location>
</feature>
<reference evidence="3" key="2">
    <citation type="submission" date="2020-10" db="EMBL/GenBank/DDBJ databases">
        <title>Mucilaginibacter sp. nov., isolated from soil.</title>
        <authorList>
            <person name="Jeon C.O."/>
        </authorList>
    </citation>
    <scope>NUCLEOTIDE SEQUENCE</scope>
    <source>
        <strain evidence="3">R11</strain>
    </source>
</reference>
<keyword evidence="1" id="KW-0732">Signal</keyword>
<feature type="signal peptide" evidence="1">
    <location>
        <begin position="1"/>
        <end position="19"/>
    </location>
</feature>
<protein>
    <submittedName>
        <fullName evidence="3">YdcF family protein</fullName>
    </submittedName>
</protein>